<feature type="transmembrane region" description="Helical" evidence="1">
    <location>
        <begin position="292"/>
        <end position="310"/>
    </location>
</feature>
<organism evidence="2 3">
    <name type="scientific">Companilactobacillus suantsaicola</name>
    <dbReference type="NCBI Taxonomy" id="2487723"/>
    <lineage>
        <taxon>Bacteria</taxon>
        <taxon>Bacillati</taxon>
        <taxon>Bacillota</taxon>
        <taxon>Bacilli</taxon>
        <taxon>Lactobacillales</taxon>
        <taxon>Lactobacillaceae</taxon>
        <taxon>Companilactobacillus</taxon>
    </lineage>
</organism>
<feature type="transmembrane region" description="Helical" evidence="1">
    <location>
        <begin position="448"/>
        <end position="468"/>
    </location>
</feature>
<keyword evidence="1" id="KW-0472">Membrane</keyword>
<keyword evidence="1" id="KW-0812">Transmembrane</keyword>
<keyword evidence="3" id="KW-1185">Reference proteome</keyword>
<accession>A0A4Z0JNJ1</accession>
<gene>
    <name evidence="2" type="ORF">EGT49_02740</name>
</gene>
<proteinExistence type="predicted"/>
<dbReference type="AlphaFoldDB" id="A0A4Z0JNJ1"/>
<feature type="transmembrane region" description="Helical" evidence="1">
    <location>
        <begin position="322"/>
        <end position="345"/>
    </location>
</feature>
<dbReference type="Proteomes" id="UP000298021">
    <property type="component" value="Unassembled WGS sequence"/>
</dbReference>
<feature type="transmembrane region" description="Helical" evidence="1">
    <location>
        <begin position="423"/>
        <end position="441"/>
    </location>
</feature>
<dbReference type="InterPro" id="IPR018580">
    <property type="entry name" value="Uncharacterised_YfhO"/>
</dbReference>
<dbReference type="PANTHER" id="PTHR38454:SF1">
    <property type="entry name" value="INTEGRAL MEMBRANE PROTEIN"/>
    <property type="match status" value="1"/>
</dbReference>
<protein>
    <recommendedName>
        <fullName evidence="4">YfhO family protein</fullName>
    </recommendedName>
</protein>
<sequence length="857" mass="97966">MNKRRLFYYSGAFLINLAIVSLIFAYSNLVPFGTNNFLSSDLGTQYLTFLTELRRQLVSGNLHFYLFSQSLGDNFFPVMSYYLLSPFNLLLVFFSSKNIPVAADILIMLKISTMGVTMGYFLRSYFKKYDAVNLLFTIAYSFCGFVASYFYDLMWLDALIMLPLVAVGVMKVIKEQKYLLYYFSILFAIIFNYYLGYMLCIFSVCFFIFIGFEERLFQKRDKWLVIRHYLIVSILAGLNSAVVLIPTLVGMLKTAKTSFNVLNYLPSARFGLEALTELGIGGNSYSQRLEHGPSVFMTSMVLILLLSYFLSKKIVNRDKQNAVFLLGILLVSMFVTTFNTMWHMFQNPAGFPFRNSFIFSFACIFIAAKAYQNGVITQTETIVKSSCLAGALLSIGYLTLWLLPKTISQLGFDQLSGNINGNYYWLSLLCIVLSGFFLVMIKYNRKYSLLLFIVVTFEVTANFTSVMATANFGNQAIYQAEFDQENKILQEVKDRSHLGHRIIVSKSGLNRAFPEKYNNYNDPILFNINGLSLYSSTLNQDTLQMMQDLGYYSLNVRRVSYFGGTKITNALLGVYYQVRQWNKHYYVEENYHAPTLGFLVNKDIYHFKMKKGQALSNQDRLWQAINGSSAEYLKNVLLTSMQQSSVNHQKSYTYQLVPRATGPLYFNVTPFNFNAEKIYVNNKRVKPAHINVYKSATLKLGTFKRNQKVKVQILAKQSLNVNPGNFMSLDQKKFNLTTDKLKRNSLNIKSDLNHDTVRGTINVKQASPLLLSIPYDDGWSAKVDGQTVQIHKVASDLMAIDLKKGNHQVTLDYQVPGLKLGWVISITAIILFIGFLLIEKSNIRFKTFNKKSNRTKL</sequence>
<feature type="transmembrane region" description="Helical" evidence="1">
    <location>
        <begin position="101"/>
        <end position="122"/>
    </location>
</feature>
<name>A0A4Z0JNJ1_9LACO</name>
<dbReference type="EMBL" id="RKLY01000005">
    <property type="protein sequence ID" value="TGD24459.1"/>
    <property type="molecule type" value="Genomic_DNA"/>
</dbReference>
<feature type="transmembrane region" description="Helical" evidence="1">
    <location>
        <begin position="156"/>
        <end position="173"/>
    </location>
</feature>
<feature type="transmembrane region" description="Helical" evidence="1">
    <location>
        <begin position="351"/>
        <end position="371"/>
    </location>
</feature>
<feature type="transmembrane region" description="Helical" evidence="1">
    <location>
        <begin position="224"/>
        <end position="249"/>
    </location>
</feature>
<feature type="transmembrane region" description="Helical" evidence="1">
    <location>
        <begin position="75"/>
        <end position="94"/>
    </location>
</feature>
<dbReference type="OrthoDB" id="9815466at2"/>
<feature type="transmembrane region" description="Helical" evidence="1">
    <location>
        <begin position="179"/>
        <end position="212"/>
    </location>
</feature>
<feature type="transmembrane region" description="Helical" evidence="1">
    <location>
        <begin position="820"/>
        <end position="838"/>
    </location>
</feature>
<evidence type="ECO:0000313" key="3">
    <source>
        <dbReference type="Proteomes" id="UP000298021"/>
    </source>
</evidence>
<feature type="transmembrane region" description="Helical" evidence="1">
    <location>
        <begin position="7"/>
        <end position="26"/>
    </location>
</feature>
<evidence type="ECO:0000256" key="1">
    <source>
        <dbReference type="SAM" id="Phobius"/>
    </source>
</evidence>
<dbReference type="PANTHER" id="PTHR38454">
    <property type="entry name" value="INTEGRAL MEMBRANE PROTEIN-RELATED"/>
    <property type="match status" value="1"/>
</dbReference>
<reference evidence="2 3" key="1">
    <citation type="submission" date="2018-10" db="EMBL/GenBank/DDBJ databases">
        <title>Lactobacillus sp. R7 and Lactobacillus sp. R19 isolated from fermented mustard green product of Taiwan.</title>
        <authorList>
            <person name="Lin S.-T."/>
        </authorList>
    </citation>
    <scope>NUCLEOTIDE SEQUENCE [LARGE SCALE GENOMIC DNA]</scope>
    <source>
        <strain evidence="2 3">BCRC 81127</strain>
    </source>
</reference>
<keyword evidence="1" id="KW-1133">Transmembrane helix</keyword>
<dbReference type="RefSeq" id="WP_135371434.1">
    <property type="nucleotide sequence ID" value="NZ_RKLY01000005.1"/>
</dbReference>
<evidence type="ECO:0008006" key="4">
    <source>
        <dbReference type="Google" id="ProtNLM"/>
    </source>
</evidence>
<feature type="transmembrane region" description="Helical" evidence="1">
    <location>
        <begin position="383"/>
        <end position="403"/>
    </location>
</feature>
<dbReference type="Pfam" id="PF09586">
    <property type="entry name" value="YfhO"/>
    <property type="match status" value="1"/>
</dbReference>
<comment type="caution">
    <text evidence="2">The sequence shown here is derived from an EMBL/GenBank/DDBJ whole genome shotgun (WGS) entry which is preliminary data.</text>
</comment>
<evidence type="ECO:0000313" key="2">
    <source>
        <dbReference type="EMBL" id="TGD24459.1"/>
    </source>
</evidence>
<feature type="transmembrane region" description="Helical" evidence="1">
    <location>
        <begin position="134"/>
        <end position="151"/>
    </location>
</feature>